<feature type="region of interest" description="Disordered" evidence="1">
    <location>
        <begin position="274"/>
        <end position="295"/>
    </location>
</feature>
<evidence type="ECO:0000313" key="2">
    <source>
        <dbReference type="EMBL" id="CAG7557568.1"/>
    </source>
</evidence>
<organism evidence="2 3">
    <name type="scientific">Fusarium equiseti</name>
    <name type="common">Fusarium scirpi</name>
    <dbReference type="NCBI Taxonomy" id="61235"/>
    <lineage>
        <taxon>Eukaryota</taxon>
        <taxon>Fungi</taxon>
        <taxon>Dikarya</taxon>
        <taxon>Ascomycota</taxon>
        <taxon>Pezizomycotina</taxon>
        <taxon>Sordariomycetes</taxon>
        <taxon>Hypocreomycetidae</taxon>
        <taxon>Hypocreales</taxon>
        <taxon>Nectriaceae</taxon>
        <taxon>Fusarium</taxon>
        <taxon>Fusarium incarnatum-equiseti species complex</taxon>
    </lineage>
</organism>
<dbReference type="EMBL" id="CAJSTJ010000119">
    <property type="protein sequence ID" value="CAG7557568.1"/>
    <property type="molecule type" value="Genomic_DNA"/>
</dbReference>
<comment type="caution">
    <text evidence="2">The sequence shown here is derived from an EMBL/GenBank/DDBJ whole genome shotgun (WGS) entry which is preliminary data.</text>
</comment>
<evidence type="ECO:0000256" key="1">
    <source>
        <dbReference type="SAM" id="MobiDB-lite"/>
    </source>
</evidence>
<gene>
    <name evidence="2" type="ORF">FEQUK3_LOCUS3261</name>
</gene>
<proteinExistence type="predicted"/>
<name>A0A8J2II39_FUSEQ</name>
<evidence type="ECO:0000313" key="3">
    <source>
        <dbReference type="Proteomes" id="UP000693738"/>
    </source>
</evidence>
<feature type="compositionally biased region" description="Polar residues" evidence="1">
    <location>
        <begin position="281"/>
        <end position="291"/>
    </location>
</feature>
<accession>A0A8J2II39</accession>
<reference evidence="2" key="1">
    <citation type="submission" date="2021-05" db="EMBL/GenBank/DDBJ databases">
        <authorList>
            <person name="Khan N."/>
        </authorList>
    </citation>
    <scope>NUCLEOTIDE SEQUENCE</scope>
</reference>
<protein>
    <submittedName>
        <fullName evidence="2">Uncharacterized protein</fullName>
    </submittedName>
</protein>
<dbReference type="Proteomes" id="UP000693738">
    <property type="component" value="Unassembled WGS sequence"/>
</dbReference>
<sequence length="894" mass="100876">MTKSHCFCAICGAPTGRLECDASSADTYSPHLVKPSTVEWLADIGLIIYNTKDRICTSFRLVQEMRDHIKNALKLPVEDDNTYEAYYPSNGQPVVIPLHYTCRQMLNEVPGPWPQENILYETLEPHCTVEHGFVRALDYDYGSVSYLHHKKVCSIPIAQLQNGRFWKTKKGSEYAVLSPDKIEDVDKLVGKLIELAKDLAGKVPRRSIKFLHRPVGDVNWEVLYNMFTNIEKGRAEWNMPAIPALQNRARIWKICTKIMEEYIPLLEAHRDENDVHRKSVPAQNETGNNKSPPELYEATPAAKWEHANFTYYGSLAECEPVITAHWSGGSDSVLGRLGVTISEDRDQKEKIMGPHVLPSDSPIHNGRYFRTESFTIPKGTWIREVVVYTRLTIPYEEGYSHKTKIKGLKLVLTNGQSTELGRCHGFTPEVYKAPRGHFIAGVSVDWAANRPVKRLEFYCQPISQAPPGSHARFVERVYTPPKPIPGLQAYIDVEKRPNDMLLEPESPPAMQHLTFAKRKFDLDCLTSFGVDIHLGGFELNLYPSKRIVIGPRRSTMKYLTFEGETDKDDWIIGCWVHKYNGKPVGLRFFTRKGRQLIAGEPATDGEPQLIGLDLERWAPAKRFISELSAAWSYTQSGKPQFTAFGAVLAGRLPDNCLVQNLVPSSCVDLNIADGPEKDVYLDSTSSPPCIPYIVNGLGPQTVFGRERSSDELFHRNGRRRATFCHPSKSKQLPLVAMSVDRKNRPREYRDRYGITKFKRSSFGPTVFDKEEVCECMNFPELYGPQPTDCAHYHERDWGFGGRAIQSIRIWLARDNILAGLQFVAAGEQRSPVWATDLRSKGTKFVQVNRLPSPEGMEAGLVLFLDSNESPSAYDDIVVVGIRPVGFSVDAPLKS</sequence>
<dbReference type="AlphaFoldDB" id="A0A8J2II39"/>